<comment type="caution">
    <text evidence="1">The sequence shown here is derived from an EMBL/GenBank/DDBJ whole genome shotgun (WGS) entry which is preliminary data.</text>
</comment>
<dbReference type="EMBL" id="AUZY01003924">
    <property type="protein sequence ID" value="EQD66374.1"/>
    <property type="molecule type" value="Genomic_DNA"/>
</dbReference>
<gene>
    <name evidence="1" type="ORF">B1B_06160</name>
</gene>
<name>T1CII1_9ZZZZ</name>
<dbReference type="AlphaFoldDB" id="T1CII1"/>
<organism evidence="1">
    <name type="scientific">mine drainage metagenome</name>
    <dbReference type="NCBI Taxonomy" id="410659"/>
    <lineage>
        <taxon>unclassified sequences</taxon>
        <taxon>metagenomes</taxon>
        <taxon>ecological metagenomes</taxon>
    </lineage>
</organism>
<feature type="non-terminal residue" evidence="1">
    <location>
        <position position="1"/>
    </location>
</feature>
<reference evidence="1" key="2">
    <citation type="journal article" date="2014" name="ISME J.">
        <title>Microbial stratification in low pH oxic and suboxic macroscopic growths along an acid mine drainage.</title>
        <authorList>
            <person name="Mendez-Garcia C."/>
            <person name="Mesa V."/>
            <person name="Sprenger R.R."/>
            <person name="Richter M."/>
            <person name="Diez M.S."/>
            <person name="Solano J."/>
            <person name="Bargiela R."/>
            <person name="Golyshina O.V."/>
            <person name="Manteca A."/>
            <person name="Ramos J.L."/>
            <person name="Gallego J.R."/>
            <person name="Llorente I."/>
            <person name="Martins Dos Santos V.A."/>
            <person name="Jensen O.N."/>
            <person name="Pelaez A.I."/>
            <person name="Sanchez J."/>
            <person name="Ferrer M."/>
        </authorList>
    </citation>
    <scope>NUCLEOTIDE SEQUENCE</scope>
</reference>
<feature type="non-terminal residue" evidence="1">
    <location>
        <position position="165"/>
    </location>
</feature>
<sequence>SDGDVTHEMLSNLELNGAFCGRTIEEIKKSERDWRLFIQSGLYRELIQRCGAKHYTPFFIRSPQGHGDYWLVHMSQHHRARDVMTEVHWEIQNHFIHYGGSGLDMFEITGYDPDYDSLAIGQHRLGFEFDDVARKQSIRTLKEQFPRYIYARPDGLSFGELFAST</sequence>
<reference evidence="1" key="1">
    <citation type="submission" date="2013-08" db="EMBL/GenBank/DDBJ databases">
        <authorList>
            <person name="Mendez C."/>
            <person name="Richter M."/>
            <person name="Ferrer M."/>
            <person name="Sanchez J."/>
        </authorList>
    </citation>
    <scope>NUCLEOTIDE SEQUENCE</scope>
</reference>
<accession>T1CII1</accession>
<dbReference type="NCBIfam" id="TIGR04474">
    <property type="entry name" value="tcm_partner"/>
    <property type="match status" value="1"/>
</dbReference>
<dbReference type="InterPro" id="IPR031009">
    <property type="entry name" value="Tcm_partner"/>
</dbReference>
<proteinExistence type="predicted"/>
<protein>
    <submittedName>
        <fullName evidence="1">Uncharacterized protein</fullName>
    </submittedName>
</protein>
<evidence type="ECO:0000313" key="1">
    <source>
        <dbReference type="EMBL" id="EQD66374.1"/>
    </source>
</evidence>